<organism evidence="1 2">
    <name type="scientific">Acidovorax delafieldii 2AN</name>
    <dbReference type="NCBI Taxonomy" id="573060"/>
    <lineage>
        <taxon>Bacteria</taxon>
        <taxon>Pseudomonadati</taxon>
        <taxon>Pseudomonadota</taxon>
        <taxon>Betaproteobacteria</taxon>
        <taxon>Burkholderiales</taxon>
        <taxon>Comamonadaceae</taxon>
        <taxon>Acidovorax</taxon>
    </lineage>
</organism>
<proteinExistence type="predicted"/>
<dbReference type="Gene3D" id="3.30.2090.10">
    <property type="entry name" value="Multidrug efflux transporter AcrB TolC docking domain, DN and DC subdomains"/>
    <property type="match status" value="1"/>
</dbReference>
<dbReference type="Proteomes" id="UP000003856">
    <property type="component" value="Unassembled WGS sequence"/>
</dbReference>
<dbReference type="InterPro" id="IPR001036">
    <property type="entry name" value="Acrflvin-R"/>
</dbReference>
<dbReference type="PANTHER" id="PTHR32063:SF24">
    <property type="entry name" value="CATION EFFLUX SYSTEM (ACRB_ACRD_ACRF FAMILY)"/>
    <property type="match status" value="1"/>
</dbReference>
<dbReference type="PANTHER" id="PTHR32063">
    <property type="match status" value="1"/>
</dbReference>
<dbReference type="EMBL" id="ACQT01000025">
    <property type="protein sequence ID" value="EER61156.1"/>
    <property type="molecule type" value="Genomic_DNA"/>
</dbReference>
<name>C5T308_ACIDE</name>
<gene>
    <name evidence="1" type="ORF">AcdelDRAFT_1288</name>
</gene>
<dbReference type="GO" id="GO:0042910">
    <property type="term" value="F:xenobiotic transmembrane transporter activity"/>
    <property type="evidence" value="ECO:0007669"/>
    <property type="project" value="TreeGrafter"/>
</dbReference>
<evidence type="ECO:0000313" key="1">
    <source>
        <dbReference type="EMBL" id="EER61156.1"/>
    </source>
</evidence>
<dbReference type="Pfam" id="PF00873">
    <property type="entry name" value="ACR_tran"/>
    <property type="match status" value="1"/>
</dbReference>
<dbReference type="SUPFAM" id="SSF82693">
    <property type="entry name" value="Multidrug efflux transporter AcrB pore domain, PN1, PN2, PC1 and PC2 subdomains"/>
    <property type="match status" value="1"/>
</dbReference>
<dbReference type="PATRIC" id="fig|573060.9.peg.3904"/>
<dbReference type="GO" id="GO:0005886">
    <property type="term" value="C:plasma membrane"/>
    <property type="evidence" value="ECO:0007669"/>
    <property type="project" value="TreeGrafter"/>
</dbReference>
<keyword evidence="2" id="KW-1185">Reference proteome</keyword>
<dbReference type="SUPFAM" id="SSF82714">
    <property type="entry name" value="Multidrug efflux transporter AcrB TolC docking domain, DN and DC subdomains"/>
    <property type="match status" value="1"/>
</dbReference>
<dbReference type="AlphaFoldDB" id="C5T308"/>
<reference evidence="1 2" key="1">
    <citation type="submission" date="2009-05" db="EMBL/GenBank/DDBJ databases">
        <title>The draft genome of Acidovorax delafieldii 2AN.</title>
        <authorList>
            <consortium name="US DOE Joint Genome Institute (JGI-PGF)"/>
            <person name="Lucas S."/>
            <person name="Copeland A."/>
            <person name="Lapidus A."/>
            <person name="Glavina del Rio T."/>
            <person name="Tice H."/>
            <person name="Bruce D."/>
            <person name="Goodwin L."/>
            <person name="Pitluck S."/>
            <person name="Larimer F."/>
            <person name="Land M.L."/>
            <person name="Hauser L."/>
            <person name="Shelobolina E.S."/>
            <person name="Picardal F."/>
            <person name="Roden E."/>
            <person name="Emerson D."/>
        </authorList>
    </citation>
    <scope>NUCLEOTIDE SEQUENCE [LARGE SCALE GENOMIC DNA]</scope>
    <source>
        <strain evidence="1 2">2AN</strain>
    </source>
</reference>
<evidence type="ECO:0000313" key="2">
    <source>
        <dbReference type="Proteomes" id="UP000003856"/>
    </source>
</evidence>
<sequence>MDLREIQDWIIKPQLRTVPGVTEINTIGGYAKEFQVAPWPDKLVAHGLTIADLVTALERNNANVGAGYIERSGEQYLISGAISSDMRTIKWGAGCVTISGPDGAYCAWWRQKQ</sequence>
<accession>C5T308</accession>
<comment type="caution">
    <text evidence="1">The sequence shown here is derived from an EMBL/GenBank/DDBJ whole genome shotgun (WGS) entry which is preliminary data.</text>
</comment>
<protein>
    <submittedName>
        <fullName evidence="1">Putative silver efflux pump-like protein</fullName>
    </submittedName>
</protein>
<dbReference type="InterPro" id="IPR027463">
    <property type="entry name" value="AcrB_DN_DC_subdom"/>
</dbReference>